<dbReference type="Proteomes" id="UP000275078">
    <property type="component" value="Unassembled WGS sequence"/>
</dbReference>
<feature type="compositionally biased region" description="Low complexity" evidence="1">
    <location>
        <begin position="327"/>
        <end position="341"/>
    </location>
</feature>
<feature type="region of interest" description="Disordered" evidence="1">
    <location>
        <begin position="104"/>
        <end position="124"/>
    </location>
</feature>
<feature type="region of interest" description="Disordered" evidence="1">
    <location>
        <begin position="316"/>
        <end position="347"/>
    </location>
</feature>
<keyword evidence="2" id="KW-0732">Signal</keyword>
<dbReference type="EMBL" id="ML119884">
    <property type="protein sequence ID" value="RPA72028.1"/>
    <property type="molecule type" value="Genomic_DNA"/>
</dbReference>
<evidence type="ECO:0000313" key="4">
    <source>
        <dbReference type="Proteomes" id="UP000275078"/>
    </source>
</evidence>
<dbReference type="AlphaFoldDB" id="A0A3N4HGU1"/>
<gene>
    <name evidence="3" type="ORF">BJ508DRAFT_367477</name>
</gene>
<evidence type="ECO:0000256" key="2">
    <source>
        <dbReference type="SAM" id="SignalP"/>
    </source>
</evidence>
<organism evidence="3 4">
    <name type="scientific">Ascobolus immersus RN42</name>
    <dbReference type="NCBI Taxonomy" id="1160509"/>
    <lineage>
        <taxon>Eukaryota</taxon>
        <taxon>Fungi</taxon>
        <taxon>Dikarya</taxon>
        <taxon>Ascomycota</taxon>
        <taxon>Pezizomycotina</taxon>
        <taxon>Pezizomycetes</taxon>
        <taxon>Pezizales</taxon>
        <taxon>Ascobolaceae</taxon>
        <taxon>Ascobolus</taxon>
    </lineage>
</organism>
<keyword evidence="4" id="KW-1185">Reference proteome</keyword>
<protein>
    <submittedName>
        <fullName evidence="3">Uncharacterized protein</fullName>
    </submittedName>
</protein>
<name>A0A3N4HGU1_ASCIM</name>
<feature type="compositionally biased region" description="Acidic residues" evidence="1">
    <location>
        <begin position="316"/>
        <end position="326"/>
    </location>
</feature>
<accession>A0A3N4HGU1</accession>
<feature type="chain" id="PRO_5018223942" evidence="2">
    <location>
        <begin position="26"/>
        <end position="347"/>
    </location>
</feature>
<evidence type="ECO:0000313" key="3">
    <source>
        <dbReference type="EMBL" id="RPA72028.1"/>
    </source>
</evidence>
<reference evidence="3 4" key="1">
    <citation type="journal article" date="2018" name="Nat. Ecol. Evol.">
        <title>Pezizomycetes genomes reveal the molecular basis of ectomycorrhizal truffle lifestyle.</title>
        <authorList>
            <person name="Murat C."/>
            <person name="Payen T."/>
            <person name="Noel B."/>
            <person name="Kuo A."/>
            <person name="Morin E."/>
            <person name="Chen J."/>
            <person name="Kohler A."/>
            <person name="Krizsan K."/>
            <person name="Balestrini R."/>
            <person name="Da Silva C."/>
            <person name="Montanini B."/>
            <person name="Hainaut M."/>
            <person name="Levati E."/>
            <person name="Barry K.W."/>
            <person name="Belfiori B."/>
            <person name="Cichocki N."/>
            <person name="Clum A."/>
            <person name="Dockter R.B."/>
            <person name="Fauchery L."/>
            <person name="Guy J."/>
            <person name="Iotti M."/>
            <person name="Le Tacon F."/>
            <person name="Lindquist E.A."/>
            <person name="Lipzen A."/>
            <person name="Malagnac F."/>
            <person name="Mello A."/>
            <person name="Molinier V."/>
            <person name="Miyauchi S."/>
            <person name="Poulain J."/>
            <person name="Riccioni C."/>
            <person name="Rubini A."/>
            <person name="Sitrit Y."/>
            <person name="Splivallo R."/>
            <person name="Traeger S."/>
            <person name="Wang M."/>
            <person name="Zifcakova L."/>
            <person name="Wipf D."/>
            <person name="Zambonelli A."/>
            <person name="Paolocci F."/>
            <person name="Nowrousian M."/>
            <person name="Ottonello S."/>
            <person name="Baldrian P."/>
            <person name="Spatafora J.W."/>
            <person name="Henrissat B."/>
            <person name="Nagy L.G."/>
            <person name="Aury J.M."/>
            <person name="Wincker P."/>
            <person name="Grigoriev I.V."/>
            <person name="Bonfante P."/>
            <person name="Martin F.M."/>
        </authorList>
    </citation>
    <scope>NUCLEOTIDE SEQUENCE [LARGE SCALE GENOMIC DNA]</scope>
    <source>
        <strain evidence="3 4">RN42</strain>
    </source>
</reference>
<sequence>MRSTTVQTICSVLVAFTCLLHLASAAPGALPPGKVHYWHKPLQKAVSKAAPLGELSDYDCNVLLRDIEALEGGNGDPNVGGGGQALSRMRERFGRECERLQVVGKDSEEGVSGATGGEQEADEMRVFRRQDDDNASNTWPNKNGLYMFPVPWVKIGCFERDRLRTPATPVSKAIFSFAEIPREQCNAKVLPLDDPLHQLRIGEMTENNNKTAQIQRMELPTLLQVWGPFELYKGPFPEYTGANEVVDPTFCQIVADYILLLVDKCTDADGMVAGKMVFITGTRDSNAPRDGNFEGWVPTEKDVIVSSTVGVIEEIEGVNDSEEENGDSSSSPPSGGEAGEAIACSAS</sequence>
<feature type="signal peptide" evidence="2">
    <location>
        <begin position="1"/>
        <end position="25"/>
    </location>
</feature>
<proteinExistence type="predicted"/>
<evidence type="ECO:0000256" key="1">
    <source>
        <dbReference type="SAM" id="MobiDB-lite"/>
    </source>
</evidence>